<dbReference type="Gene3D" id="3.40.47.10">
    <property type="match status" value="1"/>
</dbReference>
<reference evidence="3 4" key="1">
    <citation type="journal article" date="2011" name="J. Bacteriol.">
        <title>Complete genome sequence of the type strain Cupriavidus necator N-1.</title>
        <authorList>
            <person name="Poehlein A."/>
            <person name="Kusian B."/>
            <person name="Friedrich B."/>
            <person name="Daniel R."/>
            <person name="Bowien B."/>
        </authorList>
    </citation>
    <scope>NUCLEOTIDE SEQUENCE [LARGE SCALE GENOMIC DNA]</scope>
    <source>
        <strain evidence="4">ATCC 43291 / DSM 13513 / CCUG 52238 / LMG 8453 / N-1</strain>
    </source>
</reference>
<evidence type="ECO:0000259" key="1">
    <source>
        <dbReference type="Pfam" id="PF00108"/>
    </source>
</evidence>
<dbReference type="CDD" id="cd00829">
    <property type="entry name" value="SCP-x_thiolase"/>
    <property type="match status" value="1"/>
</dbReference>
<dbReference type="InterPro" id="IPR020616">
    <property type="entry name" value="Thiolase_N"/>
</dbReference>
<dbReference type="PIRSF" id="PIRSF000429">
    <property type="entry name" value="Ac-CoA_Ac_transf"/>
    <property type="match status" value="1"/>
</dbReference>
<organism evidence="3 4">
    <name type="scientific">Cupriavidus necator (strain ATCC 43291 / DSM 13513 / CCUG 52238 / LMG 8453 / N-1)</name>
    <name type="common">Ralstonia eutropha</name>
    <dbReference type="NCBI Taxonomy" id="1042878"/>
    <lineage>
        <taxon>Bacteria</taxon>
        <taxon>Pseudomonadati</taxon>
        <taxon>Pseudomonadota</taxon>
        <taxon>Betaproteobacteria</taxon>
        <taxon>Burkholderiales</taxon>
        <taxon>Burkholderiaceae</taxon>
        <taxon>Cupriavidus</taxon>
    </lineage>
</organism>
<evidence type="ECO:0000259" key="2">
    <source>
        <dbReference type="Pfam" id="PF22691"/>
    </source>
</evidence>
<feature type="domain" description="Thiolase N-terminal" evidence="1">
    <location>
        <begin position="24"/>
        <end position="183"/>
    </location>
</feature>
<dbReference type="AlphaFoldDB" id="F8GSQ8"/>
<dbReference type="PANTHER" id="PTHR42870:SF1">
    <property type="entry name" value="NON-SPECIFIC LIPID-TRANSFER PROTEIN-LIKE 2"/>
    <property type="match status" value="1"/>
</dbReference>
<dbReference type="InterPro" id="IPR055140">
    <property type="entry name" value="Thiolase_C_2"/>
</dbReference>
<evidence type="ECO:0000313" key="4">
    <source>
        <dbReference type="Proteomes" id="UP000006798"/>
    </source>
</evidence>
<dbReference type="KEGG" id="cnc:CNE_2c08560"/>
<dbReference type="EMBL" id="CP002878">
    <property type="protein sequence ID" value="AEI79827.1"/>
    <property type="molecule type" value="Genomic_DNA"/>
</dbReference>
<gene>
    <name evidence="3" type="ordered locus">CNE_2c08560</name>
</gene>
<dbReference type="GeneID" id="34304980"/>
<evidence type="ECO:0000313" key="3">
    <source>
        <dbReference type="EMBL" id="AEI79827.1"/>
    </source>
</evidence>
<feature type="domain" description="Thiolase C-terminal" evidence="2">
    <location>
        <begin position="260"/>
        <end position="373"/>
    </location>
</feature>
<dbReference type="Pfam" id="PF22691">
    <property type="entry name" value="Thiolase_C_1"/>
    <property type="match status" value="1"/>
</dbReference>
<accession>F8GSQ8</accession>
<dbReference type="HOGENOM" id="CLU_035425_4_0_4"/>
<dbReference type="Proteomes" id="UP000006798">
    <property type="component" value="Chromosome 2"/>
</dbReference>
<dbReference type="PANTHER" id="PTHR42870">
    <property type="entry name" value="ACETYL-COA C-ACETYLTRANSFERASE"/>
    <property type="match status" value="1"/>
</dbReference>
<protein>
    <submittedName>
        <fullName evidence="3">Thiolase</fullName>
    </submittedName>
</protein>
<dbReference type="InterPro" id="IPR002155">
    <property type="entry name" value="Thiolase"/>
</dbReference>
<dbReference type="Pfam" id="PF00108">
    <property type="entry name" value="Thiolase_N"/>
    <property type="match status" value="1"/>
</dbReference>
<name>F8GSQ8_CUPNN</name>
<sequence>MSVALTTLRPVYVIGIGFHRYQPLSETPYVQLGLTAARAALADAGVPWEGVQSAYVATALLPMAAGRPMLRHLGATGIPIVHIENASASGSAAFRQACLEVATGLTDMSLALGVDKPRTQGRPERAEHQTGIASLADDAIVPFTHFALLADAYAHRNRVAVEDIALVAVKNHRNGASNPFAQRQKARTLDEILAGKPIAGSFTALQCTPVGEGSAAVIVASEAALRRYGVDPGRAIRALASAAGSQRVYDDPARYDTLLTQETVHRALADAGVSPRQLDVVELHDAFTVEELEYLEAIGVCDEGHAMPLLKEGAFDIGGRCAVSPSGGLIAMGHPIGPTGIGQVGEIVRQLRHEAGDRQQASARYGLAHMVGLGAVCYAHVLARP</sequence>
<dbReference type="InterPro" id="IPR016039">
    <property type="entry name" value="Thiolase-like"/>
</dbReference>
<dbReference type="GO" id="GO:0003988">
    <property type="term" value="F:acetyl-CoA C-acyltransferase activity"/>
    <property type="evidence" value="ECO:0007669"/>
    <property type="project" value="UniProtKB-ARBA"/>
</dbReference>
<dbReference type="RefSeq" id="WP_013952537.1">
    <property type="nucleotide sequence ID" value="NC_015723.1"/>
</dbReference>
<proteinExistence type="predicted"/>
<dbReference type="SUPFAM" id="SSF53901">
    <property type="entry name" value="Thiolase-like"/>
    <property type="match status" value="1"/>
</dbReference>